<sequence>MDIVNVIYFIIGVIGILLFLTYLRQSRCKKAVTFANPLVSNIIEVPNYIGELSA</sequence>
<feature type="transmembrane region" description="Helical" evidence="1">
    <location>
        <begin position="6"/>
        <end position="23"/>
    </location>
</feature>
<accession>A0A6C0CKX7</accession>
<dbReference type="EMBL" id="MN739439">
    <property type="protein sequence ID" value="QHT04812.1"/>
    <property type="molecule type" value="Genomic_DNA"/>
</dbReference>
<evidence type="ECO:0000313" key="2">
    <source>
        <dbReference type="EMBL" id="QHT04812.1"/>
    </source>
</evidence>
<organism evidence="2">
    <name type="scientific">viral metagenome</name>
    <dbReference type="NCBI Taxonomy" id="1070528"/>
    <lineage>
        <taxon>unclassified sequences</taxon>
        <taxon>metagenomes</taxon>
        <taxon>organismal metagenomes</taxon>
    </lineage>
</organism>
<protein>
    <submittedName>
        <fullName evidence="2">Uncharacterized protein</fullName>
    </submittedName>
</protein>
<reference evidence="2" key="1">
    <citation type="journal article" date="2020" name="Nature">
        <title>Giant virus diversity and host interactions through global metagenomics.</title>
        <authorList>
            <person name="Schulz F."/>
            <person name="Roux S."/>
            <person name="Paez-Espino D."/>
            <person name="Jungbluth S."/>
            <person name="Walsh D.A."/>
            <person name="Denef V.J."/>
            <person name="McMahon K.D."/>
            <person name="Konstantinidis K.T."/>
            <person name="Eloe-Fadrosh E.A."/>
            <person name="Kyrpides N.C."/>
            <person name="Woyke T."/>
        </authorList>
    </citation>
    <scope>NUCLEOTIDE SEQUENCE</scope>
    <source>
        <strain evidence="2">GVMAG-M-3300021343-4</strain>
    </source>
</reference>
<keyword evidence="1" id="KW-0472">Membrane</keyword>
<dbReference type="AlphaFoldDB" id="A0A6C0CKX7"/>
<name>A0A6C0CKX7_9ZZZZ</name>
<keyword evidence="1" id="KW-0812">Transmembrane</keyword>
<proteinExistence type="predicted"/>
<keyword evidence="1" id="KW-1133">Transmembrane helix</keyword>
<evidence type="ECO:0000256" key="1">
    <source>
        <dbReference type="SAM" id="Phobius"/>
    </source>
</evidence>